<dbReference type="GO" id="GO:0000976">
    <property type="term" value="F:transcription cis-regulatory region binding"/>
    <property type="evidence" value="ECO:0007669"/>
    <property type="project" value="TreeGrafter"/>
</dbReference>
<dbReference type="Gene3D" id="3.40.50.2300">
    <property type="match status" value="1"/>
</dbReference>
<keyword evidence="2" id="KW-0902">Two-component regulatory system</keyword>
<feature type="DNA-binding region" description="OmpR/PhoB-type" evidence="7">
    <location>
        <begin position="132"/>
        <end position="232"/>
    </location>
</feature>
<dbReference type="InterPro" id="IPR036388">
    <property type="entry name" value="WH-like_DNA-bd_sf"/>
</dbReference>
<dbReference type="Proteomes" id="UP000605201">
    <property type="component" value="Unassembled WGS sequence"/>
</dbReference>
<dbReference type="EMBL" id="JACNIG010000248">
    <property type="protein sequence ID" value="MBC8432840.1"/>
    <property type="molecule type" value="Genomic_DNA"/>
</dbReference>
<evidence type="ECO:0000256" key="6">
    <source>
        <dbReference type="PROSITE-ProRule" id="PRU00169"/>
    </source>
</evidence>
<dbReference type="PROSITE" id="PS50110">
    <property type="entry name" value="RESPONSE_REGULATORY"/>
    <property type="match status" value="1"/>
</dbReference>
<accession>A0A8J6P5T8</accession>
<comment type="caution">
    <text evidence="10">The sequence shown here is derived from an EMBL/GenBank/DDBJ whole genome shotgun (WGS) entry which is preliminary data.</text>
</comment>
<dbReference type="GO" id="GO:0000156">
    <property type="term" value="F:phosphorelay response regulator activity"/>
    <property type="evidence" value="ECO:0007669"/>
    <property type="project" value="TreeGrafter"/>
</dbReference>
<evidence type="ECO:0000256" key="2">
    <source>
        <dbReference type="ARBA" id="ARBA00023012"/>
    </source>
</evidence>
<keyword evidence="5" id="KW-0804">Transcription</keyword>
<dbReference type="PANTHER" id="PTHR48111:SF4">
    <property type="entry name" value="DNA-BINDING DUAL TRANSCRIPTIONAL REGULATOR OMPR"/>
    <property type="match status" value="1"/>
</dbReference>
<dbReference type="AlphaFoldDB" id="A0A8J6P5T8"/>
<dbReference type="InterPro" id="IPR039420">
    <property type="entry name" value="WalR-like"/>
</dbReference>
<dbReference type="InterPro" id="IPR011006">
    <property type="entry name" value="CheY-like_superfamily"/>
</dbReference>
<feature type="domain" description="OmpR/PhoB-type" evidence="9">
    <location>
        <begin position="132"/>
        <end position="232"/>
    </location>
</feature>
<dbReference type="SMART" id="SM00448">
    <property type="entry name" value="REC"/>
    <property type="match status" value="1"/>
</dbReference>
<organism evidence="10 11">
    <name type="scientific">Candidatus Desulfatibia vada</name>
    <dbReference type="NCBI Taxonomy" id="2841696"/>
    <lineage>
        <taxon>Bacteria</taxon>
        <taxon>Pseudomonadati</taxon>
        <taxon>Thermodesulfobacteriota</taxon>
        <taxon>Desulfobacteria</taxon>
        <taxon>Desulfobacterales</taxon>
        <taxon>Desulfobacterales incertae sedis</taxon>
        <taxon>Candidatus Desulfatibia</taxon>
    </lineage>
</organism>
<dbReference type="GO" id="GO:0005829">
    <property type="term" value="C:cytosol"/>
    <property type="evidence" value="ECO:0007669"/>
    <property type="project" value="TreeGrafter"/>
</dbReference>
<evidence type="ECO:0000259" key="8">
    <source>
        <dbReference type="PROSITE" id="PS50110"/>
    </source>
</evidence>
<keyword evidence="1 6" id="KW-0597">Phosphoprotein</keyword>
<feature type="modified residue" description="4-aspartylphosphate" evidence="6">
    <location>
        <position position="57"/>
    </location>
</feature>
<evidence type="ECO:0000256" key="7">
    <source>
        <dbReference type="PROSITE-ProRule" id="PRU01091"/>
    </source>
</evidence>
<sequence length="242" mass="27179">MIQVSEKIVLIIEDDRNTADLIALYLEREGFRPVTAGDGEAGLALAEQYRPDLVVLDLMLPKMDGWEVCRRLRKKSEVPVIMLTARGEEIDRVAGLTLGADDYVVKPFSPRELVARVKAVLRRSPRPDAGAKTLLSHAGVVLDLEKRRLSVEGRPVSLTPHEYALLEALMSAPGRIFTRDEMLNHLYPRGEAVVIDRVVDVHIGKLRQKIEPEPSDPSYILTVRGVGYRFADRQSQRVEPPR</sequence>
<evidence type="ECO:0000256" key="4">
    <source>
        <dbReference type="ARBA" id="ARBA00023125"/>
    </source>
</evidence>
<dbReference type="Pfam" id="PF00072">
    <property type="entry name" value="Response_reg"/>
    <property type="match status" value="1"/>
</dbReference>
<dbReference type="PANTHER" id="PTHR48111">
    <property type="entry name" value="REGULATOR OF RPOS"/>
    <property type="match status" value="1"/>
</dbReference>
<dbReference type="CDD" id="cd00383">
    <property type="entry name" value="trans_reg_C"/>
    <property type="match status" value="1"/>
</dbReference>
<evidence type="ECO:0000313" key="11">
    <source>
        <dbReference type="Proteomes" id="UP000605201"/>
    </source>
</evidence>
<evidence type="ECO:0000313" key="10">
    <source>
        <dbReference type="EMBL" id="MBC8432840.1"/>
    </source>
</evidence>
<evidence type="ECO:0000256" key="5">
    <source>
        <dbReference type="ARBA" id="ARBA00023163"/>
    </source>
</evidence>
<dbReference type="FunFam" id="3.40.50.2300:FF:000001">
    <property type="entry name" value="DNA-binding response regulator PhoB"/>
    <property type="match status" value="1"/>
</dbReference>
<proteinExistence type="predicted"/>
<evidence type="ECO:0000256" key="1">
    <source>
        <dbReference type="ARBA" id="ARBA00022553"/>
    </source>
</evidence>
<gene>
    <name evidence="10" type="ORF">H8D96_13090</name>
</gene>
<dbReference type="InterPro" id="IPR001789">
    <property type="entry name" value="Sig_transdc_resp-reg_receiver"/>
</dbReference>
<dbReference type="Pfam" id="PF00486">
    <property type="entry name" value="Trans_reg_C"/>
    <property type="match status" value="1"/>
</dbReference>
<dbReference type="InterPro" id="IPR016032">
    <property type="entry name" value="Sig_transdc_resp-reg_C-effctor"/>
</dbReference>
<dbReference type="InterPro" id="IPR001867">
    <property type="entry name" value="OmpR/PhoB-type_DNA-bd"/>
</dbReference>
<evidence type="ECO:0000259" key="9">
    <source>
        <dbReference type="PROSITE" id="PS51755"/>
    </source>
</evidence>
<dbReference type="Gene3D" id="1.10.10.10">
    <property type="entry name" value="Winged helix-like DNA-binding domain superfamily/Winged helix DNA-binding domain"/>
    <property type="match status" value="1"/>
</dbReference>
<dbReference type="PROSITE" id="PS51755">
    <property type="entry name" value="OMPR_PHOB"/>
    <property type="match status" value="1"/>
</dbReference>
<dbReference type="SUPFAM" id="SSF46894">
    <property type="entry name" value="C-terminal effector domain of the bipartite response regulators"/>
    <property type="match status" value="1"/>
</dbReference>
<dbReference type="SMART" id="SM00862">
    <property type="entry name" value="Trans_reg_C"/>
    <property type="match status" value="1"/>
</dbReference>
<dbReference type="SUPFAM" id="SSF52172">
    <property type="entry name" value="CheY-like"/>
    <property type="match status" value="1"/>
</dbReference>
<name>A0A8J6P5T8_9BACT</name>
<dbReference type="Gene3D" id="6.10.250.690">
    <property type="match status" value="1"/>
</dbReference>
<keyword evidence="4 7" id="KW-0238">DNA-binding</keyword>
<keyword evidence="3" id="KW-0805">Transcription regulation</keyword>
<feature type="domain" description="Response regulatory" evidence="8">
    <location>
        <begin position="8"/>
        <end position="121"/>
    </location>
</feature>
<evidence type="ECO:0000256" key="3">
    <source>
        <dbReference type="ARBA" id="ARBA00023015"/>
    </source>
</evidence>
<dbReference type="GO" id="GO:0006355">
    <property type="term" value="P:regulation of DNA-templated transcription"/>
    <property type="evidence" value="ECO:0007669"/>
    <property type="project" value="InterPro"/>
</dbReference>
<protein>
    <submittedName>
        <fullName evidence="10">Response regulator transcription factor</fullName>
    </submittedName>
</protein>
<reference evidence="10 11" key="1">
    <citation type="submission" date="2020-08" db="EMBL/GenBank/DDBJ databases">
        <title>Bridging the membrane lipid divide: bacteria of the FCB group superphylum have the potential to synthesize archaeal ether lipids.</title>
        <authorList>
            <person name="Villanueva L."/>
            <person name="Von Meijenfeldt F.A.B."/>
            <person name="Westbye A.B."/>
            <person name="Yadav S."/>
            <person name="Hopmans E.C."/>
            <person name="Dutilh B.E."/>
            <person name="Sinninghe Damste J.S."/>
        </authorList>
    </citation>
    <scope>NUCLEOTIDE SEQUENCE [LARGE SCALE GENOMIC DNA]</scope>
    <source>
        <strain evidence="10">NIOZ-UU17</strain>
    </source>
</reference>
<dbReference type="GO" id="GO:0032993">
    <property type="term" value="C:protein-DNA complex"/>
    <property type="evidence" value="ECO:0007669"/>
    <property type="project" value="TreeGrafter"/>
</dbReference>